<evidence type="ECO:0000256" key="4">
    <source>
        <dbReference type="ARBA" id="ARBA00022833"/>
    </source>
</evidence>
<dbReference type="PANTHER" id="PTHR37326:SF1">
    <property type="entry name" value="BLL3975 PROTEIN"/>
    <property type="match status" value="1"/>
</dbReference>
<gene>
    <name evidence="6" type="ORF">CUN67_26145</name>
</gene>
<evidence type="ECO:0000256" key="1">
    <source>
        <dbReference type="ARBA" id="ARBA00001947"/>
    </source>
</evidence>
<dbReference type="RefSeq" id="WP_208718342.1">
    <property type="nucleotide sequence ID" value="NZ_CP024770.1"/>
</dbReference>
<keyword evidence="2" id="KW-0479">Metal-binding</keyword>
<dbReference type="AlphaFoldDB" id="A0A6B9GGN2"/>
<geneLocation type="plasmid" evidence="7">
    <name>pne1b</name>
</geneLocation>
<evidence type="ECO:0000259" key="5">
    <source>
        <dbReference type="Pfam" id="PF24827"/>
    </source>
</evidence>
<keyword evidence="4" id="KW-0862">Zinc</keyword>
<accession>A0A6B9GGN2</accession>
<organism evidence="6 7">
    <name type="scientific">Pantoea cypripedii</name>
    <name type="common">Pectobacterium cypripedii</name>
    <name type="synonym">Erwinia cypripedii</name>
    <dbReference type="NCBI Taxonomy" id="55209"/>
    <lineage>
        <taxon>Bacteria</taxon>
        <taxon>Pseudomonadati</taxon>
        <taxon>Pseudomonadota</taxon>
        <taxon>Gammaproteobacteria</taxon>
        <taxon>Enterobacterales</taxon>
        <taxon>Erwiniaceae</taxon>
        <taxon>Pantoea</taxon>
    </lineage>
</organism>
<dbReference type="EMBL" id="CP024770">
    <property type="protein sequence ID" value="QGY32456.1"/>
    <property type="molecule type" value="Genomic_DNA"/>
</dbReference>
<dbReference type="PANTHER" id="PTHR37326">
    <property type="entry name" value="BLL3975 PROTEIN"/>
    <property type="match status" value="1"/>
</dbReference>
<dbReference type="InterPro" id="IPR055438">
    <property type="entry name" value="AstE_AspA_cat"/>
</dbReference>
<evidence type="ECO:0000313" key="7">
    <source>
        <dbReference type="Proteomes" id="UP000502005"/>
    </source>
</evidence>
<feature type="domain" description="Succinylglutamate desuccinylase/Aspartoacylase catalytic" evidence="5">
    <location>
        <begin position="33"/>
        <end position="260"/>
    </location>
</feature>
<evidence type="ECO:0000256" key="3">
    <source>
        <dbReference type="ARBA" id="ARBA00022801"/>
    </source>
</evidence>
<dbReference type="Proteomes" id="UP000502005">
    <property type="component" value="Plasmid pNE1B"/>
</dbReference>
<keyword evidence="3" id="KW-0378">Hydrolase</keyword>
<dbReference type="Gene3D" id="3.40.630.10">
    <property type="entry name" value="Zn peptidases"/>
    <property type="match status" value="1"/>
</dbReference>
<reference evidence="6 7" key="1">
    <citation type="submission" date="2017-11" db="EMBL/GenBank/DDBJ databases">
        <title>Genome sequence of Pantoea cypripedii NE1.</title>
        <authorList>
            <person name="Nascimento F.X."/>
        </authorList>
    </citation>
    <scope>NUCLEOTIDE SEQUENCE [LARGE SCALE GENOMIC DNA]</scope>
    <source>
        <strain evidence="6 7">NE1</strain>
        <plasmid evidence="7">pne1b</plasmid>
    </source>
</reference>
<dbReference type="SUPFAM" id="SSF53187">
    <property type="entry name" value="Zn-dependent exopeptidases"/>
    <property type="match status" value="1"/>
</dbReference>
<evidence type="ECO:0000256" key="2">
    <source>
        <dbReference type="ARBA" id="ARBA00022723"/>
    </source>
</evidence>
<protein>
    <submittedName>
        <fullName evidence="6">Succinylglutamate desuccinylase</fullName>
    </submittedName>
</protein>
<dbReference type="Pfam" id="PF24827">
    <property type="entry name" value="AstE_AspA_cat"/>
    <property type="match status" value="1"/>
</dbReference>
<keyword evidence="6" id="KW-0614">Plasmid</keyword>
<dbReference type="GO" id="GO:0016788">
    <property type="term" value="F:hydrolase activity, acting on ester bonds"/>
    <property type="evidence" value="ECO:0007669"/>
    <property type="project" value="InterPro"/>
</dbReference>
<dbReference type="InterPro" id="IPR053138">
    <property type="entry name" value="N-alpha-Ac-DABA_deacetylase"/>
</dbReference>
<dbReference type="GO" id="GO:0046872">
    <property type="term" value="F:metal ion binding"/>
    <property type="evidence" value="ECO:0007669"/>
    <property type="project" value="UniProtKB-KW"/>
</dbReference>
<name>A0A6B9GGN2_PANCY</name>
<sequence>MTIETRVLSSAMTGTGMQAETLMHVISGGKSERAVYIQAGLHADEHPGMLVIQHLLAQLGELHQHGSINGKITLVPYANPIGMMQNVLGCWTGRFSLSNGENFNRNFPDVVSGLEALSVEEGVHHANPESLFTQILQEKAHDDVITAAKKALLREAIGHDVILDLHCDTAGILHLYTHERYPERAVTLAAAIGAPVVLLESFAGGGAFDEACTLGWQWLADRGAVPASRIPFSVSLELRGQADVSDELAAQDARRIIRFLESEQIITCREEPAEELIRDNISSFPLEGATHLAAPGNGLVVWKKKPGEWATCGETIGEIVVMESVSSGQRLPIISPIDGIILVQPLMKLVRTGQRVALIAGGSPLADRRKGKLLMHF</sequence>
<proteinExistence type="predicted"/>
<comment type="cofactor">
    <cofactor evidence="1">
        <name>Zn(2+)</name>
        <dbReference type="ChEBI" id="CHEBI:29105"/>
    </cofactor>
</comment>
<evidence type="ECO:0000313" key="6">
    <source>
        <dbReference type="EMBL" id="QGY32456.1"/>
    </source>
</evidence>